<keyword evidence="1" id="KW-0472">Membrane</keyword>
<feature type="transmembrane region" description="Helical" evidence="1">
    <location>
        <begin position="160"/>
        <end position="177"/>
    </location>
</feature>
<feature type="transmembrane region" description="Helical" evidence="1">
    <location>
        <begin position="227"/>
        <end position="251"/>
    </location>
</feature>
<keyword evidence="3" id="KW-1185">Reference proteome</keyword>
<dbReference type="Pfam" id="PF13803">
    <property type="entry name" value="DUF4184"/>
    <property type="match status" value="1"/>
</dbReference>
<dbReference type="OrthoDB" id="8481923at2"/>
<evidence type="ECO:0000256" key="1">
    <source>
        <dbReference type="SAM" id="Phobius"/>
    </source>
</evidence>
<sequence>MIMPFTFSHPSITIPIKKKLGKYADFTALIIGSMAPDFEYFLRFKPVGFIGHTVLGFLYFNLPLCFIIAYIYHYIVKDLFILCLPKPLDSWYEYLMQSRSKWELKDIKRIIIFIYSAFIGMFSHVFWDAFTHKSGYFVNGLSLLTDNFVIRNYKVPIYKLMQHGSTMIGFIIILFYLYLIRDKKALRKNRFSYKLKFIYYICFLSSGIIMLFYRFHNIEILKYNYLGIYLVTFINGCAIGMVIVSIILKYIMKIEYH</sequence>
<evidence type="ECO:0000313" key="3">
    <source>
        <dbReference type="Proteomes" id="UP000324646"/>
    </source>
</evidence>
<proteinExistence type="predicted"/>
<name>A0A5C0SCR0_CRATE</name>
<organism evidence="2 3">
    <name type="scientific">Crassaminicella thermophila</name>
    <dbReference type="NCBI Taxonomy" id="2599308"/>
    <lineage>
        <taxon>Bacteria</taxon>
        <taxon>Bacillati</taxon>
        <taxon>Bacillota</taxon>
        <taxon>Clostridia</taxon>
        <taxon>Eubacteriales</taxon>
        <taxon>Clostridiaceae</taxon>
        <taxon>Crassaminicella</taxon>
    </lineage>
</organism>
<gene>
    <name evidence="2" type="ORF">FQB35_03570</name>
</gene>
<feature type="transmembrane region" description="Helical" evidence="1">
    <location>
        <begin position="110"/>
        <end position="127"/>
    </location>
</feature>
<dbReference type="KEGG" id="crs:FQB35_03570"/>
<reference evidence="2 3" key="1">
    <citation type="submission" date="2019-07" db="EMBL/GenBank/DDBJ databases">
        <title>Complete genome of Crassaminicella thermophila SY095.</title>
        <authorList>
            <person name="Li X."/>
        </authorList>
    </citation>
    <scope>NUCLEOTIDE SEQUENCE [LARGE SCALE GENOMIC DNA]</scope>
    <source>
        <strain evidence="2 3">SY095</strain>
    </source>
</reference>
<feature type="transmembrane region" description="Helical" evidence="1">
    <location>
        <begin position="49"/>
        <end position="72"/>
    </location>
</feature>
<dbReference type="InterPro" id="IPR025238">
    <property type="entry name" value="DUF4184"/>
</dbReference>
<keyword evidence="1" id="KW-1133">Transmembrane helix</keyword>
<feature type="transmembrane region" description="Helical" evidence="1">
    <location>
        <begin position="197"/>
        <end position="215"/>
    </location>
</feature>
<dbReference type="EMBL" id="CP042243">
    <property type="protein sequence ID" value="QEK11526.1"/>
    <property type="molecule type" value="Genomic_DNA"/>
</dbReference>
<accession>A0A5C0SCR0</accession>
<dbReference type="AlphaFoldDB" id="A0A5C0SCR0"/>
<keyword evidence="1" id="KW-0812">Transmembrane</keyword>
<protein>
    <submittedName>
        <fullName evidence="2">DUF4184 family protein</fullName>
    </submittedName>
</protein>
<evidence type="ECO:0000313" key="2">
    <source>
        <dbReference type="EMBL" id="QEK11526.1"/>
    </source>
</evidence>
<dbReference type="Proteomes" id="UP000324646">
    <property type="component" value="Chromosome"/>
</dbReference>